<gene>
    <name evidence="3" type="ORF">BDP27DRAFT_1338055</name>
</gene>
<dbReference type="AlphaFoldDB" id="A0A9P5PE00"/>
<dbReference type="SUPFAM" id="SSF52266">
    <property type="entry name" value="SGNH hydrolase"/>
    <property type="match status" value="1"/>
</dbReference>
<reference evidence="3" key="1">
    <citation type="submission" date="2020-11" db="EMBL/GenBank/DDBJ databases">
        <authorList>
            <consortium name="DOE Joint Genome Institute"/>
            <person name="Ahrendt S."/>
            <person name="Riley R."/>
            <person name="Andreopoulos W."/>
            <person name="Labutti K."/>
            <person name="Pangilinan J."/>
            <person name="Ruiz-Duenas F.J."/>
            <person name="Barrasa J.M."/>
            <person name="Sanchez-Garcia M."/>
            <person name="Camarero S."/>
            <person name="Miyauchi S."/>
            <person name="Serrano A."/>
            <person name="Linde D."/>
            <person name="Babiker R."/>
            <person name="Drula E."/>
            <person name="Ayuso-Fernandez I."/>
            <person name="Pacheco R."/>
            <person name="Padilla G."/>
            <person name="Ferreira P."/>
            <person name="Barriuso J."/>
            <person name="Kellner H."/>
            <person name="Castanera R."/>
            <person name="Alfaro M."/>
            <person name="Ramirez L."/>
            <person name="Pisabarro A.G."/>
            <person name="Kuo A."/>
            <person name="Tritt A."/>
            <person name="Lipzen A."/>
            <person name="He G."/>
            <person name="Yan M."/>
            <person name="Ng V."/>
            <person name="Cullen D."/>
            <person name="Martin F."/>
            <person name="Rosso M.-N."/>
            <person name="Henrissat B."/>
            <person name="Hibbett D."/>
            <person name="Martinez A.T."/>
            <person name="Grigoriev I.V."/>
        </authorList>
    </citation>
    <scope>NUCLEOTIDE SEQUENCE</scope>
    <source>
        <strain evidence="3">AH 40177</strain>
    </source>
</reference>
<dbReference type="Gene3D" id="3.40.50.1110">
    <property type="entry name" value="SGNH hydrolase"/>
    <property type="match status" value="1"/>
</dbReference>
<dbReference type="PANTHER" id="PTHR45648">
    <property type="entry name" value="GDSL LIPASE/ACYLHYDROLASE FAMILY PROTEIN (AFU_ORTHOLOGUE AFUA_4G14700)"/>
    <property type="match status" value="1"/>
</dbReference>
<dbReference type="PANTHER" id="PTHR45648:SF22">
    <property type="entry name" value="GDSL LIPASE_ACYLHYDROLASE FAMILY PROTEIN (AFU_ORTHOLOGUE AFUA_4G14700)"/>
    <property type="match status" value="1"/>
</dbReference>
<keyword evidence="1" id="KW-0378">Hydrolase</keyword>
<keyword evidence="2" id="KW-0732">Signal</keyword>
<dbReference type="OrthoDB" id="1600564at2759"/>
<dbReference type="InterPro" id="IPR001087">
    <property type="entry name" value="GDSL"/>
</dbReference>
<dbReference type="InterPro" id="IPR051058">
    <property type="entry name" value="GDSL_Est/Lipase"/>
</dbReference>
<evidence type="ECO:0000313" key="3">
    <source>
        <dbReference type="EMBL" id="KAF9061432.1"/>
    </source>
</evidence>
<evidence type="ECO:0000313" key="4">
    <source>
        <dbReference type="Proteomes" id="UP000772434"/>
    </source>
</evidence>
<dbReference type="InterPro" id="IPR036514">
    <property type="entry name" value="SGNH_hydro_sf"/>
</dbReference>
<protein>
    <submittedName>
        <fullName evidence="3">GDSL lipase/acylhydrolase</fullName>
    </submittedName>
</protein>
<evidence type="ECO:0000256" key="1">
    <source>
        <dbReference type="ARBA" id="ARBA00022801"/>
    </source>
</evidence>
<dbReference type="Pfam" id="PF00657">
    <property type="entry name" value="Lipase_GDSL"/>
    <property type="match status" value="1"/>
</dbReference>
<name>A0A9P5PE00_9AGAR</name>
<evidence type="ECO:0000256" key="2">
    <source>
        <dbReference type="SAM" id="SignalP"/>
    </source>
</evidence>
<feature type="signal peptide" evidence="2">
    <location>
        <begin position="1"/>
        <end position="20"/>
    </location>
</feature>
<comment type="caution">
    <text evidence="3">The sequence shown here is derived from an EMBL/GenBank/DDBJ whole genome shotgun (WGS) entry which is preliminary data.</text>
</comment>
<keyword evidence="4" id="KW-1185">Reference proteome</keyword>
<feature type="chain" id="PRO_5040336522" evidence="2">
    <location>
        <begin position="21"/>
        <end position="314"/>
    </location>
</feature>
<organism evidence="3 4">
    <name type="scientific">Rhodocollybia butyracea</name>
    <dbReference type="NCBI Taxonomy" id="206335"/>
    <lineage>
        <taxon>Eukaryota</taxon>
        <taxon>Fungi</taxon>
        <taxon>Dikarya</taxon>
        <taxon>Basidiomycota</taxon>
        <taxon>Agaricomycotina</taxon>
        <taxon>Agaricomycetes</taxon>
        <taxon>Agaricomycetidae</taxon>
        <taxon>Agaricales</taxon>
        <taxon>Marasmiineae</taxon>
        <taxon>Omphalotaceae</taxon>
        <taxon>Rhodocollybia</taxon>
    </lineage>
</organism>
<proteinExistence type="predicted"/>
<dbReference type="Proteomes" id="UP000772434">
    <property type="component" value="Unassembled WGS sequence"/>
</dbReference>
<dbReference type="EMBL" id="JADNRY010000202">
    <property type="protein sequence ID" value="KAF9061432.1"/>
    <property type="molecule type" value="Genomic_DNA"/>
</dbReference>
<dbReference type="GO" id="GO:0016788">
    <property type="term" value="F:hydrolase activity, acting on ester bonds"/>
    <property type="evidence" value="ECO:0007669"/>
    <property type="project" value="InterPro"/>
</dbReference>
<accession>A0A9P5PE00</accession>
<sequence>MNFLLRSFALSLLATSGARAVGVARGQIKNFVTFGDSYTDIVNVGDGGTAWPVYASGYSDIALFPFAKSGATCSNNITFRPFPSVFESQLPAYFEEVSNGSLKLKPEETIYTLWIGTNDLGESALLTGDAVGFLPNVTNCMVDWVKVLYENGARNFVFQNMIPLELTILYSATGYFTKFWTFPRNSTEWSVFMNELVLTGNEETLLKLEALLPHIPDAHVAHFDSHGLFQDMFNHPSEFLNGTAPLNVTGCVNSCVFQVNDPNNSVCTLVNGTDRDSYLWFDELHPSEQADRIVAREMALVMEGKSSLWATWLS</sequence>